<feature type="chain" id="PRO_5046703002" evidence="6">
    <location>
        <begin position="37"/>
        <end position="595"/>
    </location>
</feature>
<evidence type="ECO:0000256" key="3">
    <source>
        <dbReference type="ARBA" id="ARBA00022448"/>
    </source>
</evidence>
<comment type="caution">
    <text evidence="8">The sequence shown here is derived from an EMBL/GenBank/DDBJ whole genome shotgun (WGS) entry which is preliminary data.</text>
</comment>
<keyword evidence="4 6" id="KW-0732">Signal</keyword>
<name>A0ABT1W418_9PROT</name>
<evidence type="ECO:0000256" key="5">
    <source>
        <dbReference type="SAM" id="MobiDB-lite"/>
    </source>
</evidence>
<proteinExistence type="inferred from homology"/>
<evidence type="ECO:0000256" key="2">
    <source>
        <dbReference type="ARBA" id="ARBA00005695"/>
    </source>
</evidence>
<reference evidence="8 9" key="1">
    <citation type="submission" date="2022-06" db="EMBL/GenBank/DDBJ databases">
        <title>Endosaccharibacter gen. nov., sp. nov., endophytic bacteria isolated from sugarcane.</title>
        <authorList>
            <person name="Pitiwittayakul N."/>
            <person name="Yukphan P."/>
            <person name="Charoenyingcharoen P."/>
            <person name="Tanasupawat S."/>
        </authorList>
    </citation>
    <scope>NUCLEOTIDE SEQUENCE [LARGE SCALE GENOMIC DNA]</scope>
    <source>
        <strain evidence="8 9">KSS8</strain>
    </source>
</reference>
<feature type="region of interest" description="Disordered" evidence="5">
    <location>
        <begin position="33"/>
        <end position="78"/>
    </location>
</feature>
<evidence type="ECO:0000256" key="6">
    <source>
        <dbReference type="SAM" id="SignalP"/>
    </source>
</evidence>
<dbReference type="Pfam" id="PF00496">
    <property type="entry name" value="SBP_bac_5"/>
    <property type="match status" value="1"/>
</dbReference>
<dbReference type="InterPro" id="IPR030678">
    <property type="entry name" value="Peptide/Ni-bd"/>
</dbReference>
<dbReference type="InterPro" id="IPR039424">
    <property type="entry name" value="SBP_5"/>
</dbReference>
<evidence type="ECO:0000313" key="8">
    <source>
        <dbReference type="EMBL" id="MCQ8277619.1"/>
    </source>
</evidence>
<evidence type="ECO:0000256" key="1">
    <source>
        <dbReference type="ARBA" id="ARBA00004418"/>
    </source>
</evidence>
<dbReference type="CDD" id="cd08506">
    <property type="entry name" value="PBP2_clavulanate_OppA2"/>
    <property type="match status" value="1"/>
</dbReference>
<comment type="subcellular location">
    <subcellularLocation>
        <location evidence="1">Periplasm</location>
    </subcellularLocation>
</comment>
<evidence type="ECO:0000259" key="7">
    <source>
        <dbReference type="Pfam" id="PF00496"/>
    </source>
</evidence>
<dbReference type="EMBL" id="JAMSKV010000002">
    <property type="protein sequence ID" value="MCQ8277619.1"/>
    <property type="molecule type" value="Genomic_DNA"/>
</dbReference>
<dbReference type="Gene3D" id="3.40.190.10">
    <property type="entry name" value="Periplasmic binding protein-like II"/>
    <property type="match status" value="1"/>
</dbReference>
<dbReference type="SUPFAM" id="SSF53850">
    <property type="entry name" value="Periplasmic binding protein-like II"/>
    <property type="match status" value="1"/>
</dbReference>
<dbReference type="PANTHER" id="PTHR30290:SF10">
    <property type="entry name" value="PERIPLASMIC OLIGOPEPTIDE-BINDING PROTEIN-RELATED"/>
    <property type="match status" value="1"/>
</dbReference>
<evidence type="ECO:0000313" key="9">
    <source>
        <dbReference type="Proteomes" id="UP001524587"/>
    </source>
</evidence>
<dbReference type="PIRSF" id="PIRSF002741">
    <property type="entry name" value="MppA"/>
    <property type="match status" value="1"/>
</dbReference>
<keyword evidence="3" id="KW-0813">Transport</keyword>
<organism evidence="8 9">
    <name type="scientific">Endosaccharibacter trunci</name>
    <dbReference type="NCBI Taxonomy" id="2812733"/>
    <lineage>
        <taxon>Bacteria</taxon>
        <taxon>Pseudomonadati</taxon>
        <taxon>Pseudomonadota</taxon>
        <taxon>Alphaproteobacteria</taxon>
        <taxon>Acetobacterales</taxon>
        <taxon>Acetobacteraceae</taxon>
        <taxon>Endosaccharibacter</taxon>
    </lineage>
</organism>
<feature type="domain" description="Solute-binding protein family 5" evidence="7">
    <location>
        <begin position="118"/>
        <end position="507"/>
    </location>
</feature>
<comment type="similarity">
    <text evidence="2">Belongs to the bacterial solute-binding protein 5 family.</text>
</comment>
<dbReference type="PANTHER" id="PTHR30290">
    <property type="entry name" value="PERIPLASMIC BINDING COMPONENT OF ABC TRANSPORTER"/>
    <property type="match status" value="1"/>
</dbReference>
<keyword evidence="9" id="KW-1185">Reference proteome</keyword>
<dbReference type="InterPro" id="IPR000914">
    <property type="entry name" value="SBP_5_dom"/>
</dbReference>
<dbReference type="Proteomes" id="UP001524587">
    <property type="component" value="Unassembled WGS sequence"/>
</dbReference>
<gene>
    <name evidence="8" type="ORF">NFI95_04035</name>
</gene>
<accession>A0ABT1W418</accession>
<dbReference type="Gene3D" id="3.10.105.10">
    <property type="entry name" value="Dipeptide-binding Protein, Domain 3"/>
    <property type="match status" value="1"/>
</dbReference>
<sequence length="595" mass="64749">MSVRPLLRRFLPAALPTILLGAVAAAPAPLPPPVPAAQTPAPKTRAPDSTDLPPYVSPDGETKGSPHRGGTLRLTADAGAGTADPQINYISEMIQLTANVYDGLTTFSKHPGDASNVPVADLAEALPPPEDGGLTYTFRLRPGIRFSNGHVLDVNDVVASFQRIFKVNSPTAGGFYGGIVGAAACLKDSAHCTLAGGVVGDEKAGTITFHLTHPDAEFFDKLAFPHAYILPADTPPHDLGNDAPPGTGPYRIASYDPNRQMIVDRNPFFHVWSAEAQPDGYVDRMVYSFGLSDEAETTATINGDFDYMYDNVPLDRYGELGDTVPDQVHINPVYATYYLPLNTHLPPFNNLKARWAINYAVNRRAMQTFMGGPAVADVLCQTVPKGLPGHEPFCPYTKGADFQHPAKQWTAPDLALARKLVEESGTKGMHVTLVVPNRAVEIAMGTDLQNTLRRIGYDADVKPIAFAIQFTYIQNTNNNVQISINDWFADYPEPSDFLTALFGCENFHPGSDSSPNISGFCDPTFQDLIHRAALTSVTDKAAGNKLWAEADRRLAEEAPTVPLIQFRKIELVSKRLGNFYTTNLYHLLFSQAWVK</sequence>
<feature type="signal peptide" evidence="6">
    <location>
        <begin position="1"/>
        <end position="36"/>
    </location>
</feature>
<evidence type="ECO:0000256" key="4">
    <source>
        <dbReference type="ARBA" id="ARBA00022729"/>
    </source>
</evidence>
<dbReference type="RefSeq" id="WP_422863063.1">
    <property type="nucleotide sequence ID" value="NZ_JAMSKV010000002.1"/>
</dbReference>
<protein>
    <submittedName>
        <fullName evidence="8">ABC transporter substrate-binding protein</fullName>
    </submittedName>
</protein>